<keyword evidence="2" id="KW-1185">Reference proteome</keyword>
<evidence type="ECO:0000313" key="2">
    <source>
        <dbReference type="Proteomes" id="UP000024635"/>
    </source>
</evidence>
<gene>
    <name evidence="1" type="primary">Acey_s0398.g713</name>
    <name evidence="1" type="ORF">Y032_0398g713</name>
</gene>
<sequence>MLVLHSRISLLLLQRGRYLFNAYCIFLWKNVIESRAKHKKCWKISEVWDDGLPTFQLDRWSSDPGATPACIHILISINNNNVSGKLIVGISTEQCQGNGGLRISY</sequence>
<dbReference type="AlphaFoldDB" id="A0A016RS69"/>
<accession>A0A016RS69</accession>
<organism evidence="1 2">
    <name type="scientific">Ancylostoma ceylanicum</name>
    <dbReference type="NCBI Taxonomy" id="53326"/>
    <lineage>
        <taxon>Eukaryota</taxon>
        <taxon>Metazoa</taxon>
        <taxon>Ecdysozoa</taxon>
        <taxon>Nematoda</taxon>
        <taxon>Chromadorea</taxon>
        <taxon>Rhabditida</taxon>
        <taxon>Rhabditina</taxon>
        <taxon>Rhabditomorpha</taxon>
        <taxon>Strongyloidea</taxon>
        <taxon>Ancylostomatidae</taxon>
        <taxon>Ancylostomatinae</taxon>
        <taxon>Ancylostoma</taxon>
    </lineage>
</organism>
<name>A0A016RS69_9BILA</name>
<protein>
    <submittedName>
        <fullName evidence="1">Uncharacterized protein</fullName>
    </submittedName>
</protein>
<comment type="caution">
    <text evidence="1">The sequence shown here is derived from an EMBL/GenBank/DDBJ whole genome shotgun (WGS) entry which is preliminary data.</text>
</comment>
<dbReference type="EMBL" id="JARK01001734">
    <property type="protein sequence ID" value="EYB80834.1"/>
    <property type="molecule type" value="Genomic_DNA"/>
</dbReference>
<dbReference type="Proteomes" id="UP000024635">
    <property type="component" value="Unassembled WGS sequence"/>
</dbReference>
<reference evidence="2" key="1">
    <citation type="journal article" date="2015" name="Nat. Genet.">
        <title>The genome and transcriptome of the zoonotic hookworm Ancylostoma ceylanicum identify infection-specific gene families.</title>
        <authorList>
            <person name="Schwarz E.M."/>
            <person name="Hu Y."/>
            <person name="Antoshechkin I."/>
            <person name="Miller M.M."/>
            <person name="Sternberg P.W."/>
            <person name="Aroian R.V."/>
        </authorList>
    </citation>
    <scope>NUCLEOTIDE SEQUENCE</scope>
    <source>
        <strain evidence="2">HY135</strain>
    </source>
</reference>
<proteinExistence type="predicted"/>
<evidence type="ECO:0000313" key="1">
    <source>
        <dbReference type="EMBL" id="EYB80834.1"/>
    </source>
</evidence>